<dbReference type="Proteomes" id="UP000325577">
    <property type="component" value="Linkage Group LG1"/>
</dbReference>
<evidence type="ECO:0000313" key="3">
    <source>
        <dbReference type="Proteomes" id="UP000325577"/>
    </source>
</evidence>
<organism evidence="2 3">
    <name type="scientific">Nyssa sinensis</name>
    <dbReference type="NCBI Taxonomy" id="561372"/>
    <lineage>
        <taxon>Eukaryota</taxon>
        <taxon>Viridiplantae</taxon>
        <taxon>Streptophyta</taxon>
        <taxon>Embryophyta</taxon>
        <taxon>Tracheophyta</taxon>
        <taxon>Spermatophyta</taxon>
        <taxon>Magnoliopsida</taxon>
        <taxon>eudicotyledons</taxon>
        <taxon>Gunneridae</taxon>
        <taxon>Pentapetalae</taxon>
        <taxon>asterids</taxon>
        <taxon>Cornales</taxon>
        <taxon>Nyssaceae</taxon>
        <taxon>Nyssa</taxon>
    </lineage>
</organism>
<evidence type="ECO:0000313" key="2">
    <source>
        <dbReference type="EMBL" id="KAA8546860.1"/>
    </source>
</evidence>
<feature type="region of interest" description="Disordered" evidence="1">
    <location>
        <begin position="117"/>
        <end position="140"/>
    </location>
</feature>
<name>A0A5J5BY26_9ASTE</name>
<reference evidence="2 3" key="1">
    <citation type="submission" date="2019-09" db="EMBL/GenBank/DDBJ databases">
        <title>A chromosome-level genome assembly of the Chinese tupelo Nyssa sinensis.</title>
        <authorList>
            <person name="Yang X."/>
            <person name="Kang M."/>
            <person name="Yang Y."/>
            <person name="Xiong H."/>
            <person name="Wang M."/>
            <person name="Zhang Z."/>
            <person name="Wang Z."/>
            <person name="Wu H."/>
            <person name="Ma T."/>
            <person name="Liu J."/>
            <person name="Xi Z."/>
        </authorList>
    </citation>
    <scope>NUCLEOTIDE SEQUENCE [LARGE SCALE GENOMIC DNA]</scope>
    <source>
        <strain evidence="2">J267</strain>
        <tissue evidence="2">Leaf</tissue>
    </source>
</reference>
<proteinExistence type="predicted"/>
<sequence length="198" mass="22339">MSWLLNSMQPHISRGFLFLKTAYEIWTAAAQTYSQAKGPEDSVIFQQLKEKERVYDFLAGLNDEYDQSRGQVLGRDPFPTLQQAYAFIQQEESRRGVMIHTPTQDRSALATFPQKDYKAPQPRVENKGGNSEKGPTKCDSCGKRWHTRDNYWKLHGHLNTGRGGGKTGSSRSHAHLTEASDTHASTEYADHLTSYTGV</sequence>
<protein>
    <recommendedName>
        <fullName evidence="4">C2H2-type domain-containing protein</fullName>
    </recommendedName>
</protein>
<evidence type="ECO:0000256" key="1">
    <source>
        <dbReference type="SAM" id="MobiDB-lite"/>
    </source>
</evidence>
<dbReference type="PANTHER" id="PTHR34222:SF98">
    <property type="match status" value="1"/>
</dbReference>
<dbReference type="OrthoDB" id="1750575at2759"/>
<keyword evidence="3" id="KW-1185">Reference proteome</keyword>
<feature type="region of interest" description="Disordered" evidence="1">
    <location>
        <begin position="157"/>
        <end position="198"/>
    </location>
</feature>
<evidence type="ECO:0008006" key="4">
    <source>
        <dbReference type="Google" id="ProtNLM"/>
    </source>
</evidence>
<dbReference type="PANTHER" id="PTHR34222">
    <property type="entry name" value="GAG_PRE-INTEGRS DOMAIN-CONTAINING PROTEIN"/>
    <property type="match status" value="1"/>
</dbReference>
<gene>
    <name evidence="2" type="ORF">F0562_003289</name>
</gene>
<dbReference type="AlphaFoldDB" id="A0A5J5BY26"/>
<dbReference type="EMBL" id="CM018032">
    <property type="protein sequence ID" value="KAA8546860.1"/>
    <property type="molecule type" value="Genomic_DNA"/>
</dbReference>
<accession>A0A5J5BY26</accession>